<accession>C1N7H0</accession>
<proteinExistence type="inferred from homology"/>
<organism evidence="7">
    <name type="scientific">Micromonas pusilla (strain CCMP1545)</name>
    <name type="common">Picoplanktonic green alga</name>
    <dbReference type="NCBI Taxonomy" id="564608"/>
    <lineage>
        <taxon>Eukaryota</taxon>
        <taxon>Viridiplantae</taxon>
        <taxon>Chlorophyta</taxon>
        <taxon>Mamiellophyceae</taxon>
        <taxon>Mamiellales</taxon>
        <taxon>Mamiellaceae</taxon>
        <taxon>Micromonas</taxon>
    </lineage>
</organism>
<feature type="region of interest" description="Disordered" evidence="4">
    <location>
        <begin position="278"/>
        <end position="300"/>
    </location>
</feature>
<dbReference type="AlphaFoldDB" id="C1N7H0"/>
<dbReference type="Proteomes" id="UP000001876">
    <property type="component" value="Unassembled WGS sequence"/>
</dbReference>
<feature type="domain" description="Sulfotransferase" evidence="5">
    <location>
        <begin position="26"/>
        <end position="271"/>
    </location>
</feature>
<dbReference type="OMA" id="ICAKHET"/>
<evidence type="ECO:0000313" key="6">
    <source>
        <dbReference type="EMBL" id="EEH52108.1"/>
    </source>
</evidence>
<dbReference type="InterPro" id="IPR000863">
    <property type="entry name" value="Sulfotransferase_dom"/>
</dbReference>
<dbReference type="EMBL" id="GG663749">
    <property type="protein sequence ID" value="EEH52108.1"/>
    <property type="molecule type" value="Genomic_DNA"/>
</dbReference>
<dbReference type="GO" id="GO:0008146">
    <property type="term" value="F:sulfotransferase activity"/>
    <property type="evidence" value="ECO:0007669"/>
    <property type="project" value="InterPro"/>
</dbReference>
<name>C1N7H0_MICPC</name>
<dbReference type="OrthoDB" id="10262068at2759"/>
<evidence type="ECO:0000256" key="3">
    <source>
        <dbReference type="RuleBase" id="RU361155"/>
    </source>
</evidence>
<keyword evidence="7" id="KW-1185">Reference proteome</keyword>
<evidence type="ECO:0000256" key="4">
    <source>
        <dbReference type="SAM" id="MobiDB-lite"/>
    </source>
</evidence>
<evidence type="ECO:0000256" key="1">
    <source>
        <dbReference type="ARBA" id="ARBA00005771"/>
    </source>
</evidence>
<dbReference type="Gene3D" id="3.40.50.300">
    <property type="entry name" value="P-loop containing nucleotide triphosphate hydrolases"/>
    <property type="match status" value="1"/>
</dbReference>
<reference evidence="6 7" key="1">
    <citation type="journal article" date="2009" name="Science">
        <title>Green evolution and dynamic adaptations revealed by genomes of the marine picoeukaryotes Micromonas.</title>
        <authorList>
            <person name="Worden A.Z."/>
            <person name="Lee J.H."/>
            <person name="Mock T."/>
            <person name="Rouze P."/>
            <person name="Simmons M.P."/>
            <person name="Aerts A.L."/>
            <person name="Allen A.E."/>
            <person name="Cuvelier M.L."/>
            <person name="Derelle E."/>
            <person name="Everett M.V."/>
            <person name="Foulon E."/>
            <person name="Grimwood J."/>
            <person name="Gundlach H."/>
            <person name="Henrissat B."/>
            <person name="Napoli C."/>
            <person name="McDonald S.M."/>
            <person name="Parker M.S."/>
            <person name="Rombauts S."/>
            <person name="Salamov A."/>
            <person name="Von Dassow P."/>
            <person name="Badger J.H."/>
            <person name="Coutinho P.M."/>
            <person name="Demir E."/>
            <person name="Dubchak I."/>
            <person name="Gentemann C."/>
            <person name="Eikrem W."/>
            <person name="Gready J.E."/>
            <person name="John U."/>
            <person name="Lanier W."/>
            <person name="Lindquist E.A."/>
            <person name="Lucas S."/>
            <person name="Mayer K.F."/>
            <person name="Moreau H."/>
            <person name="Not F."/>
            <person name="Otillar R."/>
            <person name="Panaud O."/>
            <person name="Pangilinan J."/>
            <person name="Paulsen I."/>
            <person name="Piegu B."/>
            <person name="Poliakov A."/>
            <person name="Robbens S."/>
            <person name="Schmutz J."/>
            <person name="Toulza E."/>
            <person name="Wyss T."/>
            <person name="Zelensky A."/>
            <person name="Zhou K."/>
            <person name="Armbrust E.V."/>
            <person name="Bhattacharya D."/>
            <person name="Goodenough U.W."/>
            <person name="Van de Peer Y."/>
            <person name="Grigoriev I.V."/>
        </authorList>
    </citation>
    <scope>NUCLEOTIDE SEQUENCE [LARGE SCALE GENOMIC DNA]</scope>
    <source>
        <strain evidence="6 7">CCMP1545</strain>
    </source>
</reference>
<evidence type="ECO:0000256" key="2">
    <source>
        <dbReference type="ARBA" id="ARBA00022679"/>
    </source>
</evidence>
<dbReference type="EC" id="2.8.2.-" evidence="3"/>
<dbReference type="InterPro" id="IPR027417">
    <property type="entry name" value="P-loop_NTPase"/>
</dbReference>
<evidence type="ECO:0000313" key="7">
    <source>
        <dbReference type="Proteomes" id="UP000001876"/>
    </source>
</evidence>
<keyword evidence="2 3" id="KW-0808">Transferase</keyword>
<dbReference type="RefSeq" id="XP_003063735.1">
    <property type="nucleotide sequence ID" value="XM_003063689.1"/>
</dbReference>
<comment type="similarity">
    <text evidence="1 3">Belongs to the sulfotransferase 1 family.</text>
</comment>
<gene>
    <name evidence="6" type="ORF">MICPUCDRAFT_53691</name>
</gene>
<dbReference type="KEGG" id="mpp:MICPUCDRAFT_53691"/>
<dbReference type="Pfam" id="PF00685">
    <property type="entry name" value="Sulfotransfer_1"/>
    <property type="match status" value="1"/>
</dbReference>
<sequence>MEAHGPWLPITSPRTLRACKDFETRPTDVFVCSYPKSGTTWTQNVLAQIITALETTATFAHVSDVSPFFEASSSSLIPSICAKHETYGRRCFNTHLPWELAPRGAKYVYVYRDGRDAAVSFYHHLRNQSVDDGGFEGGWDRFFERWIDGQIAFGSWFEHVLGWGAAAGEGADVLAVGYEELVRDLRGVVEKIADHVLLNASPADRGPRLTEAQLDAIAAKCGFDAMKADVDRFQPRSVRWRDPEYCFIRKGVVGDHRTTMTAAQSAAFEAKAAEAFGPKGVDDAPLFKSRAAPRVDSPHS</sequence>
<evidence type="ECO:0000259" key="5">
    <source>
        <dbReference type="Pfam" id="PF00685"/>
    </source>
</evidence>
<dbReference type="GeneID" id="9689338"/>
<dbReference type="eggNOG" id="KOG1584">
    <property type="taxonomic scope" value="Eukaryota"/>
</dbReference>
<dbReference type="PANTHER" id="PTHR11783">
    <property type="entry name" value="SULFOTRANSFERASE SULT"/>
    <property type="match status" value="1"/>
</dbReference>
<protein>
    <recommendedName>
        <fullName evidence="3">Sulfotransferase</fullName>
        <ecNumber evidence="3">2.8.2.-</ecNumber>
    </recommendedName>
</protein>
<dbReference type="SUPFAM" id="SSF52540">
    <property type="entry name" value="P-loop containing nucleoside triphosphate hydrolases"/>
    <property type="match status" value="1"/>
</dbReference>